<dbReference type="PANTHER" id="PTHR30472">
    <property type="entry name" value="FERRIC ENTEROBACTIN TRANSPORT SYSTEM PERMEASE PROTEIN"/>
    <property type="match status" value="1"/>
</dbReference>
<sequence>MVSTATSNSDSHRSFPAKHPRTTQRTRRPLIAVVALLVALLVVLLAALSVASVMIGARLIPLPEIANAILHPDPTNVASTIVWDRRIPRTLLALVAGMSLGLAGTLSQALTRNPLADTGALGINSGAAFAIVVGIALFGASSLWVFLALALAGACAAAVVVYSVGTHRAKTADPVRLVLSGVALSAILSGIGEGLSLVNHQAFDRLKSWMVGSVDVGTLTPLGIAGAGLACGIVLTITCAHGLNALALGDAMATSIGASTARIRFISFIAIVILAASATATAGVIIFLGLMVPHVARWIVGPDLPRVLVTSLLLGPLVLVAADILGRLIVPGEFPAGVVVSFIGAPFLIAYAQSRKGEM</sequence>
<feature type="transmembrane region" description="Helical" evidence="9">
    <location>
        <begin position="334"/>
        <end position="352"/>
    </location>
</feature>
<evidence type="ECO:0000256" key="8">
    <source>
        <dbReference type="SAM" id="MobiDB-lite"/>
    </source>
</evidence>
<evidence type="ECO:0000256" key="6">
    <source>
        <dbReference type="ARBA" id="ARBA00022989"/>
    </source>
</evidence>
<evidence type="ECO:0000256" key="4">
    <source>
        <dbReference type="ARBA" id="ARBA00022475"/>
    </source>
</evidence>
<dbReference type="GO" id="GO:0033214">
    <property type="term" value="P:siderophore-iron import into cell"/>
    <property type="evidence" value="ECO:0007669"/>
    <property type="project" value="TreeGrafter"/>
</dbReference>
<dbReference type="OrthoDB" id="9782305at2"/>
<feature type="transmembrane region" description="Helical" evidence="9">
    <location>
        <begin position="218"/>
        <end position="244"/>
    </location>
</feature>
<dbReference type="PANTHER" id="PTHR30472:SF1">
    <property type="entry name" value="FE(3+) DICITRATE TRANSPORT SYSTEM PERMEASE PROTEIN FECC-RELATED"/>
    <property type="match status" value="1"/>
</dbReference>
<dbReference type="SUPFAM" id="SSF81345">
    <property type="entry name" value="ABC transporter involved in vitamin B12 uptake, BtuC"/>
    <property type="match status" value="1"/>
</dbReference>
<feature type="transmembrane region" description="Helical" evidence="9">
    <location>
        <begin position="144"/>
        <end position="165"/>
    </location>
</feature>
<dbReference type="RefSeq" id="WP_087453086.1">
    <property type="nucleotide sequence ID" value="NZ_CP021417.2"/>
</dbReference>
<protein>
    <submittedName>
        <fullName evidence="10">Iron chelate uptake ABC transporter family permease subunit</fullName>
    </submittedName>
</protein>
<keyword evidence="7 9" id="KW-0472">Membrane</keyword>
<dbReference type="GO" id="GO:0022857">
    <property type="term" value="F:transmembrane transporter activity"/>
    <property type="evidence" value="ECO:0007669"/>
    <property type="project" value="InterPro"/>
</dbReference>
<dbReference type="GeneID" id="75006728"/>
<feature type="transmembrane region" description="Helical" evidence="9">
    <location>
        <begin position="304"/>
        <end position="322"/>
    </location>
</feature>
<proteinExistence type="inferred from homology"/>
<dbReference type="InterPro" id="IPR037294">
    <property type="entry name" value="ABC_BtuC-like"/>
</dbReference>
<dbReference type="Proteomes" id="UP000195652">
    <property type="component" value="Chromosome"/>
</dbReference>
<evidence type="ECO:0000256" key="7">
    <source>
        <dbReference type="ARBA" id="ARBA00023136"/>
    </source>
</evidence>
<evidence type="ECO:0000256" key="3">
    <source>
        <dbReference type="ARBA" id="ARBA00022448"/>
    </source>
</evidence>
<gene>
    <name evidence="10" type="ORF">CBE74_00215</name>
</gene>
<reference evidence="10 11" key="3">
    <citation type="journal article" date="2020" name="Int. J. Syst. Evol. Microbiol.">
        <title>Corynebacterium silvaticum sp. nov., a unique group of NTTB corynebacteria in wild boar and roe deer.</title>
        <authorList>
            <person name="Dangel A."/>
            <person name="Berger A."/>
            <person name="Rau J."/>
            <person name="Eisenberg T."/>
            <person name="Kampfer P."/>
            <person name="Margos G."/>
            <person name="Contzen M."/>
            <person name="Busse H.J."/>
            <person name="Konrad R."/>
            <person name="Peters M."/>
            <person name="Sting R."/>
            <person name="Sing A."/>
        </authorList>
    </citation>
    <scope>NUCLEOTIDE SEQUENCE [LARGE SCALE GENOMIC DNA]</scope>
    <source>
        <strain evidence="10 11">PO100/5</strain>
    </source>
</reference>
<reference evidence="10 11" key="1">
    <citation type="journal article" date="2014" name="BMC Vet. Res.">
        <title>First report of Corynebacterium pseudotuberculosis from caseous lymphadenitis lesions in Black Alentejano pig (Sus scrofa domesticus).</title>
        <authorList>
            <person name="Oliveira M."/>
            <person name="Barroco C."/>
            <person name="Mottola C."/>
            <person name="Santos R."/>
            <person name="Lemsaddek A."/>
            <person name="Tavares L."/>
            <person name="Semedo-Lemsaddek T."/>
        </authorList>
    </citation>
    <scope>NUCLEOTIDE SEQUENCE [LARGE SCALE GENOMIC DNA]</scope>
    <source>
        <strain evidence="10 11">PO100/5</strain>
    </source>
</reference>
<evidence type="ECO:0000256" key="9">
    <source>
        <dbReference type="SAM" id="Phobius"/>
    </source>
</evidence>
<reference evidence="10 11" key="2">
    <citation type="journal article" date="2020" name="Antonie Van Leeuwenhoek">
        <title>Phylogenomic characterisation of a novel corynebacterial species pathogenic to animals.</title>
        <authorList>
            <person name="Moller J."/>
            <person name="Musella L."/>
            <person name="Melnikov V."/>
            <person name="Geissdorfer W."/>
            <person name="Burkovski A."/>
            <person name="Sangal V."/>
        </authorList>
    </citation>
    <scope>NUCLEOTIDE SEQUENCE [LARGE SCALE GENOMIC DNA]</scope>
    <source>
        <strain evidence="10 11">PO100/5</strain>
    </source>
</reference>
<feature type="transmembrane region" description="Helical" evidence="9">
    <location>
        <begin position="177"/>
        <end position="198"/>
    </location>
</feature>
<evidence type="ECO:0000313" key="10">
    <source>
        <dbReference type="EMBL" id="ARU45195.1"/>
    </source>
</evidence>
<feature type="transmembrane region" description="Helical" evidence="9">
    <location>
        <begin position="118"/>
        <end position="138"/>
    </location>
</feature>
<reference evidence="10 11" key="4">
    <citation type="journal article" date="2020" name="PLoS ONE">
        <title>Taxonomic classification of strain PO100/5 shows a broader geographic distribution and genetic markers of the recently described Corynebacterium silvaticum.</title>
        <authorList>
            <person name="Viana M.V.C."/>
            <person name="Profeta R."/>
            <person name="da Silva A.L."/>
            <person name="Hurtado R."/>
            <person name="Cerqueira J.C."/>
            <person name="Ribeiro B.F.S."/>
            <person name="Almeida M.O."/>
            <person name="Morais-Rodrigues F."/>
            <person name="Soares S.C."/>
            <person name="Oliveira M."/>
            <person name="Tavares L."/>
            <person name="Figueiredo H."/>
            <person name="Wattam A.R."/>
            <person name="Barh D."/>
            <person name="Ghosh P."/>
            <person name="Silva A."/>
            <person name="Azevedo V."/>
        </authorList>
    </citation>
    <scope>NUCLEOTIDE SEQUENCE [LARGE SCALE GENOMIC DNA]</scope>
    <source>
        <strain evidence="10 11">PO100/5</strain>
    </source>
</reference>
<name>A0A7Y4P916_9CORY</name>
<organism evidence="10 11">
    <name type="scientific">Corynebacterium silvaticum</name>
    <dbReference type="NCBI Taxonomy" id="2320431"/>
    <lineage>
        <taxon>Bacteria</taxon>
        <taxon>Bacillati</taxon>
        <taxon>Actinomycetota</taxon>
        <taxon>Actinomycetes</taxon>
        <taxon>Mycobacteriales</taxon>
        <taxon>Corynebacteriaceae</taxon>
        <taxon>Corynebacterium</taxon>
    </lineage>
</organism>
<feature type="transmembrane region" description="Helical" evidence="9">
    <location>
        <begin position="265"/>
        <end position="292"/>
    </location>
</feature>
<dbReference type="AlphaFoldDB" id="A0A7Y4P916"/>
<evidence type="ECO:0000256" key="1">
    <source>
        <dbReference type="ARBA" id="ARBA00004651"/>
    </source>
</evidence>
<keyword evidence="11" id="KW-1185">Reference proteome</keyword>
<keyword evidence="4" id="KW-1003">Cell membrane</keyword>
<keyword evidence="6 9" id="KW-1133">Transmembrane helix</keyword>
<feature type="transmembrane region" description="Helical" evidence="9">
    <location>
        <begin position="87"/>
        <end position="106"/>
    </location>
</feature>
<evidence type="ECO:0000256" key="2">
    <source>
        <dbReference type="ARBA" id="ARBA00007935"/>
    </source>
</evidence>
<keyword evidence="3" id="KW-0813">Transport</keyword>
<dbReference type="CDD" id="cd06550">
    <property type="entry name" value="TM_ABC_iron-siderophores_like"/>
    <property type="match status" value="1"/>
</dbReference>
<accession>A0A7Y4P916</accession>
<comment type="similarity">
    <text evidence="2">Belongs to the binding-protein-dependent transport system permease family. FecCD subfamily.</text>
</comment>
<keyword evidence="5 9" id="KW-0812">Transmembrane</keyword>
<feature type="transmembrane region" description="Helical" evidence="9">
    <location>
        <begin position="30"/>
        <end position="55"/>
    </location>
</feature>
<dbReference type="InterPro" id="IPR000522">
    <property type="entry name" value="ABC_transptr_permease_BtuC"/>
</dbReference>
<evidence type="ECO:0000256" key="5">
    <source>
        <dbReference type="ARBA" id="ARBA00022692"/>
    </source>
</evidence>
<dbReference type="EMBL" id="CP021417">
    <property type="protein sequence ID" value="ARU45195.1"/>
    <property type="molecule type" value="Genomic_DNA"/>
</dbReference>
<dbReference type="Gene3D" id="1.10.3470.10">
    <property type="entry name" value="ABC transporter involved in vitamin B12 uptake, BtuC"/>
    <property type="match status" value="1"/>
</dbReference>
<dbReference type="KEGG" id="csil:CBE74_00215"/>
<comment type="subcellular location">
    <subcellularLocation>
        <location evidence="1">Cell membrane</location>
        <topology evidence="1">Multi-pass membrane protein</topology>
    </subcellularLocation>
</comment>
<evidence type="ECO:0000313" key="11">
    <source>
        <dbReference type="Proteomes" id="UP000195652"/>
    </source>
</evidence>
<feature type="region of interest" description="Disordered" evidence="8">
    <location>
        <begin position="1"/>
        <end position="23"/>
    </location>
</feature>
<dbReference type="Pfam" id="PF01032">
    <property type="entry name" value="FecCD"/>
    <property type="match status" value="1"/>
</dbReference>
<dbReference type="GO" id="GO:0005886">
    <property type="term" value="C:plasma membrane"/>
    <property type="evidence" value="ECO:0007669"/>
    <property type="project" value="UniProtKB-SubCell"/>
</dbReference>